<proteinExistence type="inferred from homology"/>
<dbReference type="GO" id="GO:0004803">
    <property type="term" value="F:transposase activity"/>
    <property type="evidence" value="ECO:0007669"/>
    <property type="project" value="InterPro"/>
</dbReference>
<keyword evidence="3" id="KW-0238">DNA-binding</keyword>
<dbReference type="GO" id="GO:0006313">
    <property type="term" value="P:DNA transposition"/>
    <property type="evidence" value="ECO:0007669"/>
    <property type="project" value="InterPro"/>
</dbReference>
<keyword evidence="4" id="KW-0233">DNA recombination</keyword>
<comment type="caution">
    <text evidence="6">The sequence shown here is derived from an EMBL/GenBank/DDBJ whole genome shotgun (WGS) entry which is preliminary data.</text>
</comment>
<dbReference type="InterPro" id="IPR002513">
    <property type="entry name" value="Tn3_Tnp_DDE_dom"/>
</dbReference>
<name>A0A7W0CUV9_9ACTN</name>
<dbReference type="EMBL" id="JACDUR010000013">
    <property type="protein sequence ID" value="MBA2897784.1"/>
    <property type="molecule type" value="Genomic_DNA"/>
</dbReference>
<sequence>MLAALEQVEELVPEDDGAAEAALRAALVDKYNTVRPFLKLLGESRALGAAAGGRKVLAAVRRLPELARRQVGKKPLLPKEIDASLVSAAWRRPIFANPDLPAGAVDRDAYVVCVLEGLFRALQVRDVFAAPSLRWADPRAHLLDGLAWEAISEDVLASLSLTDPVDAHLDAKLLALDAAWKQMAGRLEEAGDDALVRVINPADGHARLSVEKLGALGESASLKWLRAACQAMLPRIDLPELLLEVHSWTGFLDAYTHLADISTRMHDLPRSLAALLISEACNVGLTPVIKDGDEALTRGRLSHVDQNYVRAETHAAANAILIEAQRGVPIVKLWGGGLLASVDGLRFVVPVQTINAAPSPKYFGYKRGLTLLNAVNDQVMGIGQVVVPGTLRDSLYILDCLINIDAGPKPELVTTDQASDSDMVFGISMLGYRIAPRFADLGDQRFWRADLPDGTTPAYGLLEAIARNKINRSKIATQWADMTRVAGSLVTNQVRAYDLLRMFARNGRPTPLGQAFAEYGRIDKTLHLLSILDPIDDTYRRKLNKQLTVQESRHRLARKICHGNGGKIRQAYREGQEDQLAALGLVVNAVALWNSKYLSAAVDQLRAHDVPVKDEDAARLSPLGHAHLNVLGRYAIASSAPAEGLRRLGEIPDGADAVVEEEGV</sequence>
<evidence type="ECO:0000256" key="4">
    <source>
        <dbReference type="ARBA" id="ARBA00023172"/>
    </source>
</evidence>
<evidence type="ECO:0000256" key="1">
    <source>
        <dbReference type="ARBA" id="ARBA00009402"/>
    </source>
</evidence>
<organism evidence="6 7">
    <name type="scientific">Nonomuraea soli</name>
    <dbReference type="NCBI Taxonomy" id="1032476"/>
    <lineage>
        <taxon>Bacteria</taxon>
        <taxon>Bacillati</taxon>
        <taxon>Actinomycetota</taxon>
        <taxon>Actinomycetes</taxon>
        <taxon>Streptosporangiales</taxon>
        <taxon>Streptosporangiaceae</taxon>
        <taxon>Nonomuraea</taxon>
    </lineage>
</organism>
<dbReference type="InterPro" id="IPR047653">
    <property type="entry name" value="Tn3-like_transpos"/>
</dbReference>
<reference evidence="6 7" key="1">
    <citation type="submission" date="2020-07" db="EMBL/GenBank/DDBJ databases">
        <title>Genomic Encyclopedia of Type Strains, Phase IV (KMG-IV): sequencing the most valuable type-strain genomes for metagenomic binning, comparative biology and taxonomic classification.</title>
        <authorList>
            <person name="Goeker M."/>
        </authorList>
    </citation>
    <scope>NUCLEOTIDE SEQUENCE [LARGE SCALE GENOMIC DNA]</scope>
    <source>
        <strain evidence="6 7">DSM 45533</strain>
    </source>
</reference>
<dbReference type="NCBIfam" id="NF033527">
    <property type="entry name" value="transpos_Tn3"/>
    <property type="match status" value="1"/>
</dbReference>
<evidence type="ECO:0000313" key="6">
    <source>
        <dbReference type="EMBL" id="MBA2897784.1"/>
    </source>
</evidence>
<comment type="similarity">
    <text evidence="1">Belongs to the transposase 7 family.</text>
</comment>
<accession>A0A7W0CUV9</accession>
<gene>
    <name evidence="6" type="ORF">HNR30_009190</name>
</gene>
<evidence type="ECO:0000256" key="2">
    <source>
        <dbReference type="ARBA" id="ARBA00022578"/>
    </source>
</evidence>
<dbReference type="GO" id="GO:0003677">
    <property type="term" value="F:DNA binding"/>
    <property type="evidence" value="ECO:0007669"/>
    <property type="project" value="UniProtKB-KW"/>
</dbReference>
<dbReference type="Proteomes" id="UP000530928">
    <property type="component" value="Unassembled WGS sequence"/>
</dbReference>
<dbReference type="AlphaFoldDB" id="A0A7W0CUV9"/>
<protein>
    <submittedName>
        <fullName evidence="6">TnpA family transposase</fullName>
    </submittedName>
</protein>
<keyword evidence="2" id="KW-0815">Transposition</keyword>
<dbReference type="Pfam" id="PF01526">
    <property type="entry name" value="DDE_Tnp_Tn3"/>
    <property type="match status" value="1"/>
</dbReference>
<evidence type="ECO:0000256" key="3">
    <source>
        <dbReference type="ARBA" id="ARBA00023125"/>
    </source>
</evidence>
<keyword evidence="7" id="KW-1185">Reference proteome</keyword>
<evidence type="ECO:0000313" key="7">
    <source>
        <dbReference type="Proteomes" id="UP000530928"/>
    </source>
</evidence>
<feature type="domain" description="Tn3 transposase DDE" evidence="5">
    <location>
        <begin position="240"/>
        <end position="634"/>
    </location>
</feature>
<evidence type="ECO:0000259" key="5">
    <source>
        <dbReference type="Pfam" id="PF01526"/>
    </source>
</evidence>